<evidence type="ECO:0000256" key="1">
    <source>
        <dbReference type="SAM" id="Phobius"/>
    </source>
</evidence>
<keyword evidence="1" id="KW-0472">Membrane</keyword>
<feature type="transmembrane region" description="Helical" evidence="1">
    <location>
        <begin position="46"/>
        <end position="69"/>
    </location>
</feature>
<organism evidence="2">
    <name type="scientific">marine metagenome</name>
    <dbReference type="NCBI Taxonomy" id="408172"/>
    <lineage>
        <taxon>unclassified sequences</taxon>
        <taxon>metagenomes</taxon>
        <taxon>ecological metagenomes</taxon>
    </lineage>
</organism>
<dbReference type="EMBL" id="UINC01018692">
    <property type="protein sequence ID" value="SVA78740.1"/>
    <property type="molecule type" value="Genomic_DNA"/>
</dbReference>
<sequence>MQQLIIVIIGLVWGLILTIYSVYCMMNEGLTGKNRWITKQEHPIKFYFIVGIMLMWGIFAIISTIRQLYSEG</sequence>
<keyword evidence="1" id="KW-0812">Transmembrane</keyword>
<gene>
    <name evidence="2" type="ORF">METZ01_LOCUS131594</name>
</gene>
<proteinExistence type="predicted"/>
<protein>
    <submittedName>
        <fullName evidence="2">Uncharacterized protein</fullName>
    </submittedName>
</protein>
<reference evidence="2" key="1">
    <citation type="submission" date="2018-05" db="EMBL/GenBank/DDBJ databases">
        <authorList>
            <person name="Lanie J.A."/>
            <person name="Ng W.-L."/>
            <person name="Kazmierczak K.M."/>
            <person name="Andrzejewski T.M."/>
            <person name="Davidsen T.M."/>
            <person name="Wayne K.J."/>
            <person name="Tettelin H."/>
            <person name="Glass J.I."/>
            <person name="Rusch D."/>
            <person name="Podicherti R."/>
            <person name="Tsui H.-C.T."/>
            <person name="Winkler M.E."/>
        </authorList>
    </citation>
    <scope>NUCLEOTIDE SEQUENCE</scope>
</reference>
<dbReference type="AlphaFoldDB" id="A0A381YP20"/>
<evidence type="ECO:0000313" key="2">
    <source>
        <dbReference type="EMBL" id="SVA78740.1"/>
    </source>
</evidence>
<feature type="transmembrane region" description="Helical" evidence="1">
    <location>
        <begin position="6"/>
        <end position="25"/>
    </location>
</feature>
<keyword evidence="1" id="KW-1133">Transmembrane helix</keyword>
<accession>A0A381YP20</accession>
<name>A0A381YP20_9ZZZZ</name>